<dbReference type="EMBL" id="FTOA01000009">
    <property type="protein sequence ID" value="SIT16763.1"/>
    <property type="molecule type" value="Genomic_DNA"/>
</dbReference>
<accession>A0A1N7Q1J0</accession>
<feature type="transmembrane region" description="Helical" evidence="7">
    <location>
        <begin position="311"/>
        <end position="344"/>
    </location>
</feature>
<feature type="transmembrane region" description="Helical" evidence="7">
    <location>
        <begin position="266"/>
        <end position="291"/>
    </location>
</feature>
<organism evidence="9 10">
    <name type="scientific">Insolitispirillum peregrinum</name>
    <dbReference type="NCBI Taxonomy" id="80876"/>
    <lineage>
        <taxon>Bacteria</taxon>
        <taxon>Pseudomonadati</taxon>
        <taxon>Pseudomonadota</taxon>
        <taxon>Alphaproteobacteria</taxon>
        <taxon>Rhodospirillales</taxon>
        <taxon>Novispirillaceae</taxon>
        <taxon>Insolitispirillum</taxon>
    </lineage>
</organism>
<evidence type="ECO:0000256" key="4">
    <source>
        <dbReference type="ARBA" id="ARBA00022692"/>
    </source>
</evidence>
<name>A0A1N7Q1J0_9PROT</name>
<keyword evidence="3" id="KW-1003">Cell membrane</keyword>
<feature type="transmembrane region" description="Helical" evidence="7">
    <location>
        <begin position="356"/>
        <end position="379"/>
    </location>
</feature>
<dbReference type="Proteomes" id="UP000185678">
    <property type="component" value="Unassembled WGS sequence"/>
</dbReference>
<dbReference type="InterPro" id="IPR003838">
    <property type="entry name" value="ABC3_permease_C"/>
</dbReference>
<evidence type="ECO:0000313" key="10">
    <source>
        <dbReference type="Proteomes" id="UP000185678"/>
    </source>
</evidence>
<dbReference type="InterPro" id="IPR051447">
    <property type="entry name" value="Lipoprotein-release_system"/>
</dbReference>
<dbReference type="GO" id="GO:0098797">
    <property type="term" value="C:plasma membrane protein complex"/>
    <property type="evidence" value="ECO:0007669"/>
    <property type="project" value="TreeGrafter"/>
</dbReference>
<evidence type="ECO:0000259" key="8">
    <source>
        <dbReference type="Pfam" id="PF02687"/>
    </source>
</evidence>
<keyword evidence="6 7" id="KW-0472">Membrane</keyword>
<proteinExistence type="inferred from homology"/>
<dbReference type="PANTHER" id="PTHR30489:SF0">
    <property type="entry name" value="LIPOPROTEIN-RELEASING SYSTEM TRANSMEMBRANE PROTEIN LOLE"/>
    <property type="match status" value="1"/>
</dbReference>
<feature type="domain" description="ABC3 transporter permease C-terminal" evidence="8">
    <location>
        <begin position="272"/>
        <end position="392"/>
    </location>
</feature>
<dbReference type="STRING" id="80876.SAMN05421779_10971"/>
<gene>
    <name evidence="9" type="ORF">SAMN05421779_10971</name>
</gene>
<sequence>MSTPRLSAYRSTARLALIDILHEWRVSFCLILALAAVLAPLLVLFGLKSGIVTTMRDRLLSDPRTLEVVVVGSYRLDPAWFASLANNPAVGFAIPRTRSLAATIDLQAAEGRSLAGAELVPTASGDPLLTGQAPPNGRDQVILSHSAAQKLAVSPGSQITALVARTLNGGRQVQRLPLTVGAVLPEASFGRDGAFVSLDMLAAVEDFRDGHDTPQPLQSRTFASLRLFAASLDAVQGLADQLRAQSIEVRTKADEIAMVKSVDKTLGSLFAIIASLAIGGYLLSLAASLWANVDRKRKDLALMRLVGFPPGAVMAFPVVQAALIAILGTSLSAALAGGVAWIVNTMLANTLSREEFACLLLPGDIAVALAVTVVLALLASSLGGYRAARIDPAESLREI</sequence>
<reference evidence="9 10" key="1">
    <citation type="submission" date="2017-01" db="EMBL/GenBank/DDBJ databases">
        <authorList>
            <person name="Mah S.A."/>
            <person name="Swanson W.J."/>
            <person name="Moy G.W."/>
            <person name="Vacquier V.D."/>
        </authorList>
    </citation>
    <scope>NUCLEOTIDE SEQUENCE [LARGE SCALE GENOMIC DNA]</scope>
    <source>
        <strain evidence="9 10">DSM 11589</strain>
    </source>
</reference>
<comment type="subcellular location">
    <subcellularLocation>
        <location evidence="1">Cell membrane</location>
        <topology evidence="1">Multi-pass membrane protein</topology>
    </subcellularLocation>
</comment>
<keyword evidence="4 7" id="KW-0812">Transmembrane</keyword>
<dbReference type="AlphaFoldDB" id="A0A1N7Q1J0"/>
<comment type="similarity">
    <text evidence="2">Belongs to the ABC-4 integral membrane protein family. LolC/E subfamily.</text>
</comment>
<dbReference type="PANTHER" id="PTHR30489">
    <property type="entry name" value="LIPOPROTEIN-RELEASING SYSTEM TRANSMEMBRANE PROTEIN LOLE"/>
    <property type="match status" value="1"/>
</dbReference>
<evidence type="ECO:0000256" key="2">
    <source>
        <dbReference type="ARBA" id="ARBA00005236"/>
    </source>
</evidence>
<feature type="transmembrane region" description="Helical" evidence="7">
    <location>
        <begin position="24"/>
        <end position="47"/>
    </location>
</feature>
<keyword evidence="10" id="KW-1185">Reference proteome</keyword>
<evidence type="ECO:0000256" key="6">
    <source>
        <dbReference type="ARBA" id="ARBA00023136"/>
    </source>
</evidence>
<keyword evidence="5 7" id="KW-1133">Transmembrane helix</keyword>
<evidence type="ECO:0000313" key="9">
    <source>
        <dbReference type="EMBL" id="SIT16763.1"/>
    </source>
</evidence>
<dbReference type="RefSeq" id="WP_076401944.1">
    <property type="nucleotide sequence ID" value="NZ_FTOA01000009.1"/>
</dbReference>
<dbReference type="Pfam" id="PF02687">
    <property type="entry name" value="FtsX"/>
    <property type="match status" value="1"/>
</dbReference>
<dbReference type="GO" id="GO:0044874">
    <property type="term" value="P:lipoprotein localization to outer membrane"/>
    <property type="evidence" value="ECO:0007669"/>
    <property type="project" value="TreeGrafter"/>
</dbReference>
<evidence type="ECO:0000256" key="3">
    <source>
        <dbReference type="ARBA" id="ARBA00022475"/>
    </source>
</evidence>
<evidence type="ECO:0000256" key="1">
    <source>
        <dbReference type="ARBA" id="ARBA00004651"/>
    </source>
</evidence>
<dbReference type="OrthoDB" id="5410375at2"/>
<protein>
    <submittedName>
        <fullName evidence="9">Putative ABC transport system permease protein</fullName>
    </submittedName>
</protein>
<evidence type="ECO:0000256" key="5">
    <source>
        <dbReference type="ARBA" id="ARBA00022989"/>
    </source>
</evidence>
<evidence type="ECO:0000256" key="7">
    <source>
        <dbReference type="SAM" id="Phobius"/>
    </source>
</evidence>